<evidence type="ECO:0000313" key="1">
    <source>
        <dbReference type="EMBL" id="PAV25037.1"/>
    </source>
</evidence>
<protein>
    <submittedName>
        <fullName evidence="1">Amino acid ABC transporter substrate-binding protein</fullName>
    </submittedName>
</protein>
<comment type="caution">
    <text evidence="1">The sequence shown here is derived from an EMBL/GenBank/DDBJ whole genome shotgun (WGS) entry which is preliminary data.</text>
</comment>
<gene>
    <name evidence="1" type="ORF">CF392_12930</name>
</gene>
<dbReference type="SUPFAM" id="SSF53850">
    <property type="entry name" value="Periplasmic binding protein-like II"/>
    <property type="match status" value="1"/>
</dbReference>
<dbReference type="Gene3D" id="3.40.190.10">
    <property type="entry name" value="Periplasmic binding protein-like II"/>
    <property type="match status" value="2"/>
</dbReference>
<dbReference type="Proteomes" id="UP000218332">
    <property type="component" value="Unassembled WGS sequence"/>
</dbReference>
<organism evidence="1 2">
    <name type="scientific">Tamilnaduibacter salinus</name>
    <dbReference type="NCBI Taxonomy" id="1484056"/>
    <lineage>
        <taxon>Bacteria</taxon>
        <taxon>Pseudomonadati</taxon>
        <taxon>Pseudomonadota</taxon>
        <taxon>Gammaproteobacteria</taxon>
        <taxon>Pseudomonadales</taxon>
        <taxon>Marinobacteraceae</taxon>
        <taxon>Tamilnaduibacter</taxon>
    </lineage>
</organism>
<name>A0A2A2I064_9GAMM</name>
<accession>A0A2A2I064</accession>
<evidence type="ECO:0000313" key="2">
    <source>
        <dbReference type="Proteomes" id="UP000218332"/>
    </source>
</evidence>
<dbReference type="AlphaFoldDB" id="A0A2A2I064"/>
<sequence>MIVQALSGGAMRVLLIIVLLFSPLVQAASTVRVGAYPFPPLAGFDEQGAVKGLLSDLLDELNRRQDRFRFEVVETTPKRRYRDYDAGRFDVIFFESPRWSWQDHDIESTFVILRDAEVYIALDKPDRDQSFFDNLAERQIVGVLGYHYGFAGFDPVEGALKNRFNITMSRSHARNLKLIQADRPSLAEVAVVTRSYLSLYAERNPDRYDRLLVSDKIDQAYRLRVLVRPGIEPSKRALEGILKDVIADGTYRALLSRYHLPFPESLEPLSR</sequence>
<keyword evidence="2" id="KW-1185">Reference proteome</keyword>
<proteinExistence type="predicted"/>
<reference evidence="1 2" key="1">
    <citation type="submission" date="2017-07" db="EMBL/GenBank/DDBJ databases">
        <title>Tamlnaduibacter salinus (Mi-7) genome sequencing.</title>
        <authorList>
            <person name="Verma A."/>
            <person name="Krishnamurthi S."/>
        </authorList>
    </citation>
    <scope>NUCLEOTIDE SEQUENCE [LARGE SCALE GENOMIC DNA]</scope>
    <source>
        <strain evidence="1 2">Mi-7</strain>
    </source>
</reference>
<dbReference type="EMBL" id="NMPM01000082">
    <property type="protein sequence ID" value="PAV25037.1"/>
    <property type="molecule type" value="Genomic_DNA"/>
</dbReference>